<organism evidence="1 2">
    <name type="scientific">Nocardiopsis terrae</name>
    <dbReference type="NCBI Taxonomy" id="372655"/>
    <lineage>
        <taxon>Bacteria</taxon>
        <taxon>Bacillati</taxon>
        <taxon>Actinomycetota</taxon>
        <taxon>Actinomycetes</taxon>
        <taxon>Streptosporangiales</taxon>
        <taxon>Nocardiopsidaceae</taxon>
        <taxon>Nocardiopsis</taxon>
    </lineage>
</organism>
<name>A0ABR9HD06_9ACTN</name>
<protein>
    <submittedName>
        <fullName evidence="1">Uncharacterized protein</fullName>
    </submittedName>
</protein>
<gene>
    <name evidence="1" type="ORF">H4W79_001116</name>
</gene>
<accession>A0ABR9HD06</accession>
<dbReference type="RefSeq" id="WP_191268105.1">
    <property type="nucleotide sequence ID" value="NZ_BMXJ01000002.1"/>
</dbReference>
<evidence type="ECO:0000313" key="1">
    <source>
        <dbReference type="EMBL" id="MBE1456902.1"/>
    </source>
</evidence>
<comment type="caution">
    <text evidence="1">The sequence shown here is derived from an EMBL/GenBank/DDBJ whole genome shotgun (WGS) entry which is preliminary data.</text>
</comment>
<proteinExistence type="predicted"/>
<reference evidence="1 2" key="1">
    <citation type="submission" date="2020-10" db="EMBL/GenBank/DDBJ databases">
        <title>Sequencing the genomes of 1000 actinobacteria strains.</title>
        <authorList>
            <person name="Klenk H.-P."/>
        </authorList>
    </citation>
    <scope>NUCLEOTIDE SEQUENCE [LARGE SCALE GENOMIC DNA]</scope>
    <source>
        <strain evidence="1 2">DSM 45157</strain>
    </source>
</reference>
<dbReference type="EMBL" id="JADBDY010000001">
    <property type="protein sequence ID" value="MBE1456902.1"/>
    <property type="molecule type" value="Genomic_DNA"/>
</dbReference>
<dbReference type="Proteomes" id="UP000598217">
    <property type="component" value="Unassembled WGS sequence"/>
</dbReference>
<sequence length="83" mass="9011">MRTVMTMGEGLKAHVSQREEALKERIAGYLDRGSVVAAAIQALFDAPAQQAPELHEFLVNARAVPNERLALDGNPSRAIAAWN</sequence>
<evidence type="ECO:0000313" key="2">
    <source>
        <dbReference type="Proteomes" id="UP000598217"/>
    </source>
</evidence>
<keyword evidence="2" id="KW-1185">Reference proteome</keyword>